<reference evidence="1 2" key="1">
    <citation type="submission" date="2023-04" db="EMBL/GenBank/DDBJ databases">
        <title>A novel bacteria isolated from coastal sediment.</title>
        <authorList>
            <person name="Liu X.-J."/>
            <person name="Du Z.-J."/>
        </authorList>
    </citation>
    <scope>NUCLEOTIDE SEQUENCE [LARGE SCALE GENOMIC DNA]</scope>
    <source>
        <strain evidence="1 2">SDUM461004</strain>
    </source>
</reference>
<dbReference type="RefSeq" id="WP_308986859.1">
    <property type="nucleotide sequence ID" value="NZ_JARXIC010000087.1"/>
</dbReference>
<proteinExistence type="predicted"/>
<sequence length="109" mass="12839">MKVREVFILEEALEDLQIGRDFYEDQEEGIGDYFSSSLLSDIKSLRLYAGVHPKVYRFYRALAKRFPFAIYYDLSEDIAQIIAVLDMRQNPKSIKERLQEQRPISEVTN</sequence>
<dbReference type="EMBL" id="JARXIC010000087">
    <property type="protein sequence ID" value="MDQ8196427.1"/>
    <property type="molecule type" value="Genomic_DNA"/>
</dbReference>
<evidence type="ECO:0000313" key="2">
    <source>
        <dbReference type="Proteomes" id="UP001243717"/>
    </source>
</evidence>
<accession>A0ABU1ANR1</accession>
<name>A0ABU1ANR1_9BACT</name>
<gene>
    <name evidence="1" type="ORF">QEH59_18505</name>
</gene>
<dbReference type="InterPro" id="IPR035093">
    <property type="entry name" value="RelE/ParE_toxin_dom_sf"/>
</dbReference>
<comment type="caution">
    <text evidence="1">The sequence shown here is derived from an EMBL/GenBank/DDBJ whole genome shotgun (WGS) entry which is preliminary data.</text>
</comment>
<dbReference type="Gene3D" id="3.30.2310.20">
    <property type="entry name" value="RelE-like"/>
    <property type="match status" value="1"/>
</dbReference>
<dbReference type="Proteomes" id="UP001243717">
    <property type="component" value="Unassembled WGS sequence"/>
</dbReference>
<evidence type="ECO:0008006" key="3">
    <source>
        <dbReference type="Google" id="ProtNLM"/>
    </source>
</evidence>
<evidence type="ECO:0000313" key="1">
    <source>
        <dbReference type="EMBL" id="MDQ8196427.1"/>
    </source>
</evidence>
<organism evidence="1 2">
    <name type="scientific">Thalassobacterium sedimentorum</name>
    <dbReference type="NCBI Taxonomy" id="3041258"/>
    <lineage>
        <taxon>Bacteria</taxon>
        <taxon>Pseudomonadati</taxon>
        <taxon>Verrucomicrobiota</taxon>
        <taxon>Opitutia</taxon>
        <taxon>Puniceicoccales</taxon>
        <taxon>Coraliomargaritaceae</taxon>
        <taxon>Thalassobacterium</taxon>
    </lineage>
</organism>
<protein>
    <recommendedName>
        <fullName evidence="3">Type II toxin-antitoxin system RelE/ParE family toxin</fullName>
    </recommendedName>
</protein>
<keyword evidence="2" id="KW-1185">Reference proteome</keyword>